<proteinExistence type="predicted"/>
<organism evidence="1 2">
    <name type="scientific">Paramuricea clavata</name>
    <name type="common">Red gorgonian</name>
    <name type="synonym">Violescent sea-whip</name>
    <dbReference type="NCBI Taxonomy" id="317549"/>
    <lineage>
        <taxon>Eukaryota</taxon>
        <taxon>Metazoa</taxon>
        <taxon>Cnidaria</taxon>
        <taxon>Anthozoa</taxon>
        <taxon>Octocorallia</taxon>
        <taxon>Malacalcyonacea</taxon>
        <taxon>Plexauridae</taxon>
        <taxon>Paramuricea</taxon>
    </lineage>
</organism>
<protein>
    <submittedName>
        <fullName evidence="1">L-amino-acid oxidase-like</fullName>
    </submittedName>
</protein>
<dbReference type="Pfam" id="PF13450">
    <property type="entry name" value="NAD_binding_8"/>
    <property type="match status" value="1"/>
</dbReference>
<dbReference type="Gene3D" id="3.50.50.60">
    <property type="entry name" value="FAD/NAD(P)-binding domain"/>
    <property type="match status" value="1"/>
</dbReference>
<dbReference type="PANTHER" id="PTHR10742:SF410">
    <property type="entry name" value="LYSINE-SPECIFIC HISTONE DEMETHYLASE 2"/>
    <property type="match status" value="1"/>
</dbReference>
<dbReference type="OrthoDB" id="5980077at2759"/>
<dbReference type="SUPFAM" id="SSF51905">
    <property type="entry name" value="FAD/NAD(P)-binding domain"/>
    <property type="match status" value="1"/>
</dbReference>
<keyword evidence="2" id="KW-1185">Reference proteome</keyword>
<reference evidence="1" key="1">
    <citation type="submission" date="2020-04" db="EMBL/GenBank/DDBJ databases">
        <authorList>
            <person name="Alioto T."/>
            <person name="Alioto T."/>
            <person name="Gomez Garrido J."/>
        </authorList>
    </citation>
    <scope>NUCLEOTIDE SEQUENCE</scope>
    <source>
        <strain evidence="1">A484AB</strain>
    </source>
</reference>
<comment type="caution">
    <text evidence="1">The sequence shown here is derived from an EMBL/GenBank/DDBJ whole genome shotgun (WGS) entry which is preliminary data.</text>
</comment>
<dbReference type="EMBL" id="CACRXK020004581">
    <property type="protein sequence ID" value="CAB4003260.1"/>
    <property type="molecule type" value="Genomic_DNA"/>
</dbReference>
<sequence length="462" mass="53036">YRRKTPIDKCQSLSLKTMETSYLVRNRNLLKGVKPFKKRMQEDETQDKPVQQDDLLKDFMLKIVDAGLAEAYEIYGDSPPGPSPPTEKPSSQTLPDIHYDVIIVGAGMAGLSAAYELKREGLSVRILEQTERYGRRVYTYDSNSDCENDCLAPGLYGEAGAMRLPGNVNDDTDRPHFLTSAYINKFEGLKIQMFPNSDPNGITNIYGLKEKTSDWGGIHFDTVWPNWKDGIKEDMKGEIDNIDKYYDKTTSVVTNQLINRLNDACYNTMDEVAVWDHWIDIWSQFTLESFLESNIDVIKAKIPVEDRDHLDLVTLAKLLPWSNDALRGYSVSTYTEQLDQSLVQYLRDQLGHWWSDNMHTMVGGMHSLPKAFFSDGVLSEEDVDFHKQVSKISYHCAQCQPNRDYVEVTCYAYDTEPESKCTARVSFIQTCYLNFLKRTSVSIKRHQNQYFIVDGELQKFLK</sequence>
<dbReference type="Proteomes" id="UP001152795">
    <property type="component" value="Unassembled WGS sequence"/>
</dbReference>
<accession>A0A6S7HJB5</accession>
<evidence type="ECO:0000313" key="2">
    <source>
        <dbReference type="Proteomes" id="UP001152795"/>
    </source>
</evidence>
<dbReference type="PANTHER" id="PTHR10742">
    <property type="entry name" value="FLAVIN MONOAMINE OXIDASE"/>
    <property type="match status" value="1"/>
</dbReference>
<name>A0A6S7HJB5_PARCT</name>
<evidence type="ECO:0000313" key="1">
    <source>
        <dbReference type="EMBL" id="CAB4003260.1"/>
    </source>
</evidence>
<feature type="non-terminal residue" evidence="1">
    <location>
        <position position="462"/>
    </location>
</feature>
<dbReference type="Gene3D" id="3.90.660.10">
    <property type="match status" value="1"/>
</dbReference>
<dbReference type="GO" id="GO:0016491">
    <property type="term" value="F:oxidoreductase activity"/>
    <property type="evidence" value="ECO:0007669"/>
    <property type="project" value="TreeGrafter"/>
</dbReference>
<dbReference type="InterPro" id="IPR050281">
    <property type="entry name" value="Flavin_monoamine_oxidase"/>
</dbReference>
<gene>
    <name evidence="1" type="ORF">PACLA_8A052879</name>
</gene>
<dbReference type="AlphaFoldDB" id="A0A6S7HJB5"/>
<dbReference type="InterPro" id="IPR036188">
    <property type="entry name" value="FAD/NAD-bd_sf"/>
</dbReference>